<dbReference type="GO" id="GO:0005886">
    <property type="term" value="C:plasma membrane"/>
    <property type="evidence" value="ECO:0007669"/>
    <property type="project" value="UniProtKB-SubCell"/>
</dbReference>
<dbReference type="PANTHER" id="PTHR23513:SF11">
    <property type="entry name" value="STAPHYLOFERRIN A TRANSPORTER"/>
    <property type="match status" value="1"/>
</dbReference>
<feature type="transmembrane region" description="Helical" evidence="6">
    <location>
        <begin position="79"/>
        <end position="100"/>
    </location>
</feature>
<dbReference type="Proteomes" id="UP000659904">
    <property type="component" value="Unassembled WGS sequence"/>
</dbReference>
<feature type="transmembrane region" description="Helical" evidence="6">
    <location>
        <begin position="221"/>
        <end position="248"/>
    </location>
</feature>
<evidence type="ECO:0000256" key="3">
    <source>
        <dbReference type="ARBA" id="ARBA00022692"/>
    </source>
</evidence>
<feature type="transmembrane region" description="Helical" evidence="6">
    <location>
        <begin position="106"/>
        <end position="127"/>
    </location>
</feature>
<keyword evidence="3 6" id="KW-0812">Transmembrane</keyword>
<reference evidence="7 8" key="1">
    <citation type="submission" date="2021-01" db="EMBL/GenBank/DDBJ databases">
        <title>Whole genome shotgun sequence of Catellatospora citrea NBRC 14495.</title>
        <authorList>
            <person name="Komaki H."/>
            <person name="Tamura T."/>
        </authorList>
    </citation>
    <scope>NUCLEOTIDE SEQUENCE [LARGE SCALE GENOMIC DNA]</scope>
    <source>
        <strain evidence="7 8">NBRC 14495</strain>
    </source>
</reference>
<evidence type="ECO:0000313" key="7">
    <source>
        <dbReference type="EMBL" id="GIF96879.1"/>
    </source>
</evidence>
<feature type="transmembrane region" description="Helical" evidence="6">
    <location>
        <begin position="50"/>
        <end position="72"/>
    </location>
</feature>
<dbReference type="CDD" id="cd06173">
    <property type="entry name" value="MFS_MefA_like"/>
    <property type="match status" value="1"/>
</dbReference>
<dbReference type="Pfam" id="PF07690">
    <property type="entry name" value="MFS_1"/>
    <property type="match status" value="1"/>
</dbReference>
<keyword evidence="5 6" id="KW-0472">Membrane</keyword>
<feature type="transmembrane region" description="Helical" evidence="6">
    <location>
        <begin position="173"/>
        <end position="192"/>
    </location>
</feature>
<feature type="transmembrane region" description="Helical" evidence="6">
    <location>
        <begin position="26"/>
        <end position="44"/>
    </location>
</feature>
<comment type="subcellular location">
    <subcellularLocation>
        <location evidence="1">Cell membrane</location>
        <topology evidence="1">Multi-pass membrane protein</topology>
    </subcellularLocation>
</comment>
<dbReference type="InterPro" id="IPR011701">
    <property type="entry name" value="MFS"/>
</dbReference>
<dbReference type="EMBL" id="BONH01000007">
    <property type="protein sequence ID" value="GIF96879.1"/>
    <property type="molecule type" value="Genomic_DNA"/>
</dbReference>
<dbReference type="GO" id="GO:0022857">
    <property type="term" value="F:transmembrane transporter activity"/>
    <property type="evidence" value="ECO:0007669"/>
    <property type="project" value="InterPro"/>
</dbReference>
<gene>
    <name evidence="7" type="ORF">Cci01nite_19730</name>
</gene>
<accession>A0A8J3KKH2</accession>
<evidence type="ECO:0000256" key="1">
    <source>
        <dbReference type="ARBA" id="ARBA00004651"/>
    </source>
</evidence>
<evidence type="ECO:0000313" key="8">
    <source>
        <dbReference type="Proteomes" id="UP000659904"/>
    </source>
</evidence>
<name>A0A8J3KKH2_9ACTN</name>
<dbReference type="SUPFAM" id="SSF103473">
    <property type="entry name" value="MFS general substrate transporter"/>
    <property type="match status" value="1"/>
</dbReference>
<sequence>MITSTRLGALAERPFRLLWIGRTTSAFGDALMPVTLAFAVLSVGGTATDLGAVLATSTVVRVVLLLFGGTLADRMPRRLLLVGSDVFLFVVQSCVGVLLLTGRPSVTVLTVAAICYGAAAAIARPAFTGIVPQTVSTHRLQQANALTDVSRSTVEILGPLLAGVAVVTTSAGWVYLLDAATFLISAVALGMLKLPRRPPREHGSFLADLAVGWREMASRSWYWISLCCHALWNLGSCAFLVLGPVIIAREAGGASAWGLISASMAVGALAGGVLSLRWQPRRPLIVAHLGLALTALQLIALIDPAPILVSMAAGTLAAAGVAFVNNVWVTIVQRLIPEEVLSRVASYDWLVSFTVAPLGYAAAGPLAEQTGNTTVLVIAAGCVCVAVLAVLLPPRIRSLRQHRGGELHGWPELDEPLEPARTLASVR</sequence>
<dbReference type="RefSeq" id="WP_120314766.1">
    <property type="nucleotide sequence ID" value="NZ_BONH01000007.1"/>
</dbReference>
<feature type="transmembrane region" description="Helical" evidence="6">
    <location>
        <begin position="344"/>
        <end position="363"/>
    </location>
</feature>
<evidence type="ECO:0000256" key="4">
    <source>
        <dbReference type="ARBA" id="ARBA00022989"/>
    </source>
</evidence>
<dbReference type="InterPro" id="IPR036259">
    <property type="entry name" value="MFS_trans_sf"/>
</dbReference>
<keyword evidence="2" id="KW-1003">Cell membrane</keyword>
<organism evidence="7 8">
    <name type="scientific">Catellatospora citrea</name>
    <dbReference type="NCBI Taxonomy" id="53366"/>
    <lineage>
        <taxon>Bacteria</taxon>
        <taxon>Bacillati</taxon>
        <taxon>Actinomycetota</taxon>
        <taxon>Actinomycetes</taxon>
        <taxon>Micromonosporales</taxon>
        <taxon>Micromonosporaceae</taxon>
        <taxon>Catellatospora</taxon>
    </lineage>
</organism>
<proteinExistence type="predicted"/>
<keyword evidence="8" id="KW-1185">Reference proteome</keyword>
<evidence type="ECO:0000256" key="2">
    <source>
        <dbReference type="ARBA" id="ARBA00022475"/>
    </source>
</evidence>
<feature type="transmembrane region" description="Helical" evidence="6">
    <location>
        <begin position="148"/>
        <end position="167"/>
    </location>
</feature>
<evidence type="ECO:0000256" key="6">
    <source>
        <dbReference type="SAM" id="Phobius"/>
    </source>
</evidence>
<dbReference type="AlphaFoldDB" id="A0A8J3KKH2"/>
<feature type="transmembrane region" description="Helical" evidence="6">
    <location>
        <begin position="375"/>
        <end position="393"/>
    </location>
</feature>
<dbReference type="Gene3D" id="1.20.1250.20">
    <property type="entry name" value="MFS general substrate transporter like domains"/>
    <property type="match status" value="1"/>
</dbReference>
<keyword evidence="4 6" id="KW-1133">Transmembrane helix</keyword>
<feature type="transmembrane region" description="Helical" evidence="6">
    <location>
        <begin position="308"/>
        <end position="332"/>
    </location>
</feature>
<feature type="transmembrane region" description="Helical" evidence="6">
    <location>
        <begin position="254"/>
        <end position="276"/>
    </location>
</feature>
<evidence type="ECO:0000256" key="5">
    <source>
        <dbReference type="ARBA" id="ARBA00023136"/>
    </source>
</evidence>
<comment type="caution">
    <text evidence="7">The sequence shown here is derived from an EMBL/GenBank/DDBJ whole genome shotgun (WGS) entry which is preliminary data.</text>
</comment>
<dbReference type="PANTHER" id="PTHR23513">
    <property type="entry name" value="INTEGRAL MEMBRANE EFFLUX PROTEIN-RELATED"/>
    <property type="match status" value="1"/>
</dbReference>
<protein>
    <submittedName>
        <fullName evidence="7">MFS transporter</fullName>
    </submittedName>
</protein>
<feature type="transmembrane region" description="Helical" evidence="6">
    <location>
        <begin position="283"/>
        <end position="302"/>
    </location>
</feature>